<evidence type="ECO:0008006" key="4">
    <source>
        <dbReference type="Google" id="ProtNLM"/>
    </source>
</evidence>
<evidence type="ECO:0000313" key="2">
    <source>
        <dbReference type="EMBL" id="HIV01208.1"/>
    </source>
</evidence>
<reference evidence="2" key="2">
    <citation type="journal article" date="2021" name="PeerJ">
        <title>Extensive microbial diversity within the chicken gut microbiome revealed by metagenomics and culture.</title>
        <authorList>
            <person name="Gilroy R."/>
            <person name="Ravi A."/>
            <person name="Getino M."/>
            <person name="Pursley I."/>
            <person name="Horton D.L."/>
            <person name="Alikhan N.F."/>
            <person name="Baker D."/>
            <person name="Gharbi K."/>
            <person name="Hall N."/>
            <person name="Watson M."/>
            <person name="Adriaenssens E.M."/>
            <person name="Foster-Nyarko E."/>
            <person name="Jarju S."/>
            <person name="Secka A."/>
            <person name="Antonio M."/>
            <person name="Oren A."/>
            <person name="Chaudhuri R.R."/>
            <person name="La Ragione R."/>
            <person name="Hildebrand F."/>
            <person name="Pallen M.J."/>
        </authorList>
    </citation>
    <scope>NUCLEOTIDE SEQUENCE</scope>
    <source>
        <strain evidence="2">CHK186-9395</strain>
    </source>
</reference>
<evidence type="ECO:0000256" key="1">
    <source>
        <dbReference type="SAM" id="Phobius"/>
    </source>
</evidence>
<dbReference type="EMBL" id="DVOJ01000005">
    <property type="protein sequence ID" value="HIV01208.1"/>
    <property type="molecule type" value="Genomic_DNA"/>
</dbReference>
<evidence type="ECO:0000313" key="3">
    <source>
        <dbReference type="Proteomes" id="UP000886861"/>
    </source>
</evidence>
<keyword evidence="1" id="KW-0812">Transmembrane</keyword>
<name>A0A9D1SY06_9FIRM</name>
<accession>A0A9D1SY06</accession>
<dbReference type="Proteomes" id="UP000886861">
    <property type="component" value="Unassembled WGS sequence"/>
</dbReference>
<keyword evidence="1" id="KW-1133">Transmembrane helix</keyword>
<sequence length="612" mass="66695">MQNNRKSFNFIYFSVSAMLFLIAVCVMFILPKNDSANLGANYASELSFTSGTGSSSNPYIISNADQLAELAYNVNTLHNTYDGKYFELDANIDLSGISSWTPIGNYSYNFQGHFNGNEHSITGIKYSSTTTSSTSNSAYGGLFGYIYGSVIENLTIAGGSVSSYYAGALAGYSVSSAIKNCKSVDVDIDSIRYAGGLVGYSFRSTFSKCMNTSDVTMTRTGTTLSGYSGGITGYGTGSSVSISYNSGTILAYQSKYDNSQILYAGGIAGSFGAGSISECYNLGYIRAGYNTSTSTSYAGGITGYGGNISNSGNSGSVYAYSEQKTSQTDLNGDPIVAFKNGAQPYYYRLEPNWKVSNANILYTYTTNAYAGGISGYTKYSPSYCYNVGSISGGKQTVNCTFTFVFYCLDASSISAENWEGVFEASKVVFSYTSKYYYSPINGNTNLNNTNCYGNASYDLNIGGNFQNYSDIKLVHNVSPWYKFYYNNNWDSAESFSTSSTKTTTFDDANGFTAVDDSLRTKFITTKNGDTMKYSINLRYFWREGKNDEGYKEVTLYSNSYNNTVKFSSKNNTQLSNLINSGLSSTYWAKNSLMNNGYPFPKNLMWSANAQSF</sequence>
<feature type="transmembrane region" description="Helical" evidence="1">
    <location>
        <begin position="12"/>
        <end position="30"/>
    </location>
</feature>
<protein>
    <recommendedName>
        <fullName evidence="4">GLUG domain-containing protein</fullName>
    </recommendedName>
</protein>
<reference evidence="2" key="1">
    <citation type="submission" date="2020-10" db="EMBL/GenBank/DDBJ databases">
        <authorList>
            <person name="Gilroy R."/>
        </authorList>
    </citation>
    <scope>NUCLEOTIDE SEQUENCE</scope>
    <source>
        <strain evidence="2">CHK186-9395</strain>
    </source>
</reference>
<organism evidence="2 3">
    <name type="scientific">Candidatus Caccopulliclostridium gallistercoris</name>
    <dbReference type="NCBI Taxonomy" id="2840719"/>
    <lineage>
        <taxon>Bacteria</taxon>
        <taxon>Bacillati</taxon>
        <taxon>Bacillota</taxon>
        <taxon>Clostridia</taxon>
        <taxon>Candidatus Caccopulliclostridium</taxon>
    </lineage>
</organism>
<keyword evidence="1" id="KW-0472">Membrane</keyword>
<dbReference type="Gene3D" id="2.160.20.110">
    <property type="match status" value="1"/>
</dbReference>
<proteinExistence type="predicted"/>
<dbReference type="AlphaFoldDB" id="A0A9D1SY06"/>
<gene>
    <name evidence="2" type="ORF">IAA62_01460</name>
</gene>
<comment type="caution">
    <text evidence="2">The sequence shown here is derived from an EMBL/GenBank/DDBJ whole genome shotgun (WGS) entry which is preliminary data.</text>
</comment>